<proteinExistence type="inferred from homology"/>
<dbReference type="Proteomes" id="UP000248132">
    <property type="component" value="Unassembled WGS sequence"/>
</dbReference>
<protein>
    <submittedName>
        <fullName evidence="3">Surfactin synthase thioesterase subunit</fullName>
    </submittedName>
</protein>
<dbReference type="EMBL" id="QKMR01000004">
    <property type="protein sequence ID" value="PYG89067.1"/>
    <property type="molecule type" value="Genomic_DNA"/>
</dbReference>
<evidence type="ECO:0000313" key="4">
    <source>
        <dbReference type="Proteomes" id="UP000248132"/>
    </source>
</evidence>
<dbReference type="PANTHER" id="PTHR11487:SF0">
    <property type="entry name" value="S-ACYL FATTY ACID SYNTHASE THIOESTERASE, MEDIUM CHAIN"/>
    <property type="match status" value="1"/>
</dbReference>
<dbReference type="InterPro" id="IPR012223">
    <property type="entry name" value="TEII"/>
</dbReference>
<name>A0A318XMI7_9FIRM</name>
<reference evidence="3 4" key="1">
    <citation type="submission" date="2018-06" db="EMBL/GenBank/DDBJ databases">
        <title>Genomic Encyclopedia of Type Strains, Phase I: the one thousand microbial genomes (KMG-I) project.</title>
        <authorList>
            <person name="Kyrpides N."/>
        </authorList>
    </citation>
    <scope>NUCLEOTIDE SEQUENCE [LARGE SCALE GENOMIC DNA]</scope>
    <source>
        <strain evidence="3 4">DSM 19573</strain>
    </source>
</reference>
<dbReference type="InterPro" id="IPR001031">
    <property type="entry name" value="Thioesterase"/>
</dbReference>
<sequence>MSRIKLFCVPYAGASSMVYSKWKKGLADFIELQEVELPGRGRRYSSPFCGNIDEAVEDIIKQIESKISDGGKYAFFGHSMGTLIVYELVNRIKEVYDSEPVHIFFSGRNSPDIKVENKVVHTLSDEEFKFELNKFGGIPDQIFENEELAKIFIPILRADYKLIDTYNYAKKKTKLNTDMTVFYGTEDAYIKSDIKSWEKYTTRRCDFIEYEGGHFFINTYMKEIICDINNILASYKD</sequence>
<keyword evidence="4" id="KW-1185">Reference proteome</keyword>
<dbReference type="SUPFAM" id="SSF53474">
    <property type="entry name" value="alpha/beta-Hydrolases"/>
    <property type="match status" value="1"/>
</dbReference>
<dbReference type="AlphaFoldDB" id="A0A318XMI7"/>
<evidence type="ECO:0000313" key="3">
    <source>
        <dbReference type="EMBL" id="PYG89067.1"/>
    </source>
</evidence>
<evidence type="ECO:0000256" key="1">
    <source>
        <dbReference type="ARBA" id="ARBA00007169"/>
    </source>
</evidence>
<accession>A0A318XMI7</accession>
<dbReference type="InterPro" id="IPR029058">
    <property type="entry name" value="AB_hydrolase_fold"/>
</dbReference>
<dbReference type="PANTHER" id="PTHR11487">
    <property type="entry name" value="THIOESTERASE"/>
    <property type="match status" value="1"/>
</dbReference>
<comment type="similarity">
    <text evidence="1">Belongs to the thioesterase family.</text>
</comment>
<dbReference type="GO" id="GO:0008610">
    <property type="term" value="P:lipid biosynthetic process"/>
    <property type="evidence" value="ECO:0007669"/>
    <property type="project" value="TreeGrafter"/>
</dbReference>
<dbReference type="Pfam" id="PF00975">
    <property type="entry name" value="Thioesterase"/>
    <property type="match status" value="1"/>
</dbReference>
<evidence type="ECO:0000259" key="2">
    <source>
        <dbReference type="Pfam" id="PF00975"/>
    </source>
</evidence>
<gene>
    <name evidence="3" type="ORF">LY28_00888</name>
</gene>
<organism evidence="3 4">
    <name type="scientific">Ruminiclostridium sufflavum DSM 19573</name>
    <dbReference type="NCBI Taxonomy" id="1121337"/>
    <lineage>
        <taxon>Bacteria</taxon>
        <taxon>Bacillati</taxon>
        <taxon>Bacillota</taxon>
        <taxon>Clostridia</taxon>
        <taxon>Eubacteriales</taxon>
        <taxon>Oscillospiraceae</taxon>
        <taxon>Ruminiclostridium</taxon>
    </lineage>
</organism>
<dbReference type="OrthoDB" id="2213423at2"/>
<dbReference type="RefSeq" id="WP_110460959.1">
    <property type="nucleotide sequence ID" value="NZ_QKMR01000004.1"/>
</dbReference>
<dbReference type="Gene3D" id="3.40.50.1820">
    <property type="entry name" value="alpha/beta hydrolase"/>
    <property type="match status" value="1"/>
</dbReference>
<comment type="caution">
    <text evidence="3">The sequence shown here is derived from an EMBL/GenBank/DDBJ whole genome shotgun (WGS) entry which is preliminary data.</text>
</comment>
<feature type="domain" description="Thioesterase" evidence="2">
    <location>
        <begin position="5"/>
        <end position="230"/>
    </location>
</feature>